<dbReference type="PANTHER" id="PTHR42948:SF1">
    <property type="entry name" value="TRANSPORTER"/>
    <property type="match status" value="1"/>
</dbReference>
<feature type="transmembrane region" description="Helical" evidence="7">
    <location>
        <begin position="86"/>
        <end position="109"/>
    </location>
</feature>
<feature type="transmembrane region" description="Helical" evidence="7">
    <location>
        <begin position="129"/>
        <end position="162"/>
    </location>
</feature>
<dbReference type="PROSITE" id="PS00610">
    <property type="entry name" value="NA_NEUROTRAN_SYMP_1"/>
    <property type="match status" value="1"/>
</dbReference>
<dbReference type="InterPro" id="IPR047218">
    <property type="entry name" value="YocR/YhdH-like"/>
</dbReference>
<comment type="similarity">
    <text evidence="6">Belongs to the sodium:neurotransmitter symporter (SNF) (TC 2.A.22) family.</text>
</comment>
<keyword evidence="6" id="KW-0769">Symport</keyword>
<feature type="transmembrane region" description="Helical" evidence="7">
    <location>
        <begin position="43"/>
        <end position="65"/>
    </location>
</feature>
<keyword evidence="3 6" id="KW-0812">Transmembrane</keyword>
<comment type="caution">
    <text evidence="8">The sequence shown here is derived from an EMBL/GenBank/DDBJ whole genome shotgun (WGS) entry which is preliminary data.</text>
</comment>
<dbReference type="SUPFAM" id="SSF161070">
    <property type="entry name" value="SNF-like"/>
    <property type="match status" value="1"/>
</dbReference>
<evidence type="ECO:0000256" key="5">
    <source>
        <dbReference type="ARBA" id="ARBA00023136"/>
    </source>
</evidence>
<dbReference type="CDD" id="cd10336">
    <property type="entry name" value="SLC6sbd_Tyt1-Like"/>
    <property type="match status" value="1"/>
</dbReference>
<dbReference type="EMBL" id="NFKK01000011">
    <property type="protein sequence ID" value="OUP52302.1"/>
    <property type="molecule type" value="Genomic_DNA"/>
</dbReference>
<evidence type="ECO:0000313" key="8">
    <source>
        <dbReference type="EMBL" id="OUP52302.1"/>
    </source>
</evidence>
<evidence type="ECO:0000256" key="6">
    <source>
        <dbReference type="RuleBase" id="RU003732"/>
    </source>
</evidence>
<evidence type="ECO:0000256" key="1">
    <source>
        <dbReference type="ARBA" id="ARBA00004141"/>
    </source>
</evidence>
<dbReference type="GO" id="GO:0016020">
    <property type="term" value="C:membrane"/>
    <property type="evidence" value="ECO:0007669"/>
    <property type="project" value="UniProtKB-SubCell"/>
</dbReference>
<dbReference type="GO" id="GO:0015293">
    <property type="term" value="F:symporter activity"/>
    <property type="evidence" value="ECO:0007669"/>
    <property type="project" value="UniProtKB-KW"/>
</dbReference>
<keyword evidence="2 6" id="KW-0813">Transport</keyword>
<dbReference type="Proteomes" id="UP000195897">
    <property type="component" value="Unassembled WGS sequence"/>
</dbReference>
<dbReference type="NCBIfam" id="NF037979">
    <property type="entry name" value="Na_transp"/>
    <property type="match status" value="1"/>
</dbReference>
<evidence type="ECO:0000256" key="2">
    <source>
        <dbReference type="ARBA" id="ARBA00022448"/>
    </source>
</evidence>
<feature type="transmembrane region" description="Helical" evidence="7">
    <location>
        <begin position="348"/>
        <end position="374"/>
    </location>
</feature>
<dbReference type="PANTHER" id="PTHR42948">
    <property type="entry name" value="TRANSPORTER"/>
    <property type="match status" value="1"/>
</dbReference>
<feature type="transmembrane region" description="Helical" evidence="7">
    <location>
        <begin position="305"/>
        <end position="327"/>
    </location>
</feature>
<feature type="transmembrane region" description="Helical" evidence="7">
    <location>
        <begin position="428"/>
        <end position="450"/>
    </location>
</feature>
<evidence type="ECO:0000256" key="3">
    <source>
        <dbReference type="ARBA" id="ARBA00022692"/>
    </source>
</evidence>
<dbReference type="Pfam" id="PF00209">
    <property type="entry name" value="SNF"/>
    <property type="match status" value="2"/>
</dbReference>
<evidence type="ECO:0000313" key="9">
    <source>
        <dbReference type="Proteomes" id="UP000195897"/>
    </source>
</evidence>
<keyword evidence="5 7" id="KW-0472">Membrane</keyword>
<feature type="transmembrane region" description="Helical" evidence="7">
    <location>
        <begin position="256"/>
        <end position="276"/>
    </location>
</feature>
<comment type="subcellular location">
    <subcellularLocation>
        <location evidence="1">Membrane</location>
        <topology evidence="1">Multi-pass membrane protein</topology>
    </subcellularLocation>
</comment>
<keyword evidence="4 7" id="KW-1133">Transmembrane helix</keyword>
<feature type="transmembrane region" description="Helical" evidence="7">
    <location>
        <begin position="12"/>
        <end position="31"/>
    </location>
</feature>
<dbReference type="RefSeq" id="WP_016148520.1">
    <property type="nucleotide sequence ID" value="NZ_CABKSA010000002.1"/>
</dbReference>
<feature type="transmembrane region" description="Helical" evidence="7">
    <location>
        <begin position="386"/>
        <end position="408"/>
    </location>
</feature>
<accession>A0A1Y4LE04</accession>
<gene>
    <name evidence="8" type="ORF">B5F17_09685</name>
</gene>
<name>A0A1Y4LE04_9FIRM</name>
<feature type="transmembrane region" description="Helical" evidence="7">
    <location>
        <begin position="174"/>
        <end position="191"/>
    </location>
</feature>
<sequence>MKKERSSFTSRIGFVLAAAGSAVGLGNLWRFPYLAAKYGGGTFLLVYIILAITFGFTLMIAEIAIGRKTRLSCIGAYRSLDKRFGFLGWLASLVPVIITPYYCVIGGWVMKYLAEFLTGNGLETASDSYFGSFTAVSLPGILGTPVTWFVIYVLINATVVLFGVEKGIEKVSRVMMPVLVILSIIIAGYSLTIPGAIDGLKYYLLPRMEDFSIYTVLAAMGQLFYSMSLAMGIMITYGSYMQKDNMLEHSVTQIEVFDTGFAIIAGMMIIPAMVAFSGGDTSLVRESAGAGLMFGVLPKVFESMLFGNVIGTVFFLLVLLAALTSSISLMETIVSIIVDKAKIGRKPAAILVTIGVLLLGMLSCLGYGPLAAIAPLGMAFLDFFDFISNSIMMPIVAFLTCILVGHIVGPKMVIDEVETSGTFRRKKLFVVMVRWIAPVMLLMILATEILKFFGVITV</sequence>
<dbReference type="InterPro" id="IPR037272">
    <property type="entry name" value="SNS_sf"/>
</dbReference>
<dbReference type="AlphaFoldDB" id="A0A1Y4LE04"/>
<proteinExistence type="inferred from homology"/>
<dbReference type="PROSITE" id="PS50267">
    <property type="entry name" value="NA_NEUROTRAN_SYMP_3"/>
    <property type="match status" value="1"/>
</dbReference>
<feature type="transmembrane region" description="Helical" evidence="7">
    <location>
        <begin position="211"/>
        <end position="235"/>
    </location>
</feature>
<dbReference type="PRINTS" id="PR00176">
    <property type="entry name" value="NANEUSMPORT"/>
</dbReference>
<reference evidence="9" key="1">
    <citation type="submission" date="2017-04" db="EMBL/GenBank/DDBJ databases">
        <title>Function of individual gut microbiota members based on whole genome sequencing of pure cultures obtained from chicken caecum.</title>
        <authorList>
            <person name="Medvecky M."/>
            <person name="Cejkova D."/>
            <person name="Polansky O."/>
            <person name="Karasova D."/>
            <person name="Kubasova T."/>
            <person name="Cizek A."/>
            <person name="Rychlik I."/>
        </authorList>
    </citation>
    <scope>NUCLEOTIDE SEQUENCE [LARGE SCALE GENOMIC DNA]</scope>
    <source>
        <strain evidence="9">An180</strain>
    </source>
</reference>
<dbReference type="InterPro" id="IPR000175">
    <property type="entry name" value="Na/ntran_symport"/>
</dbReference>
<evidence type="ECO:0000256" key="4">
    <source>
        <dbReference type="ARBA" id="ARBA00022989"/>
    </source>
</evidence>
<evidence type="ECO:0000256" key="7">
    <source>
        <dbReference type="SAM" id="Phobius"/>
    </source>
</evidence>
<protein>
    <recommendedName>
        <fullName evidence="6">Transporter</fullName>
    </recommendedName>
</protein>
<organism evidence="8 9">
    <name type="scientific">Butyricicoccus pullicaecorum</name>
    <dbReference type="NCBI Taxonomy" id="501571"/>
    <lineage>
        <taxon>Bacteria</taxon>
        <taxon>Bacillati</taxon>
        <taxon>Bacillota</taxon>
        <taxon>Clostridia</taxon>
        <taxon>Eubacteriales</taxon>
        <taxon>Butyricicoccaceae</taxon>
        <taxon>Butyricicoccus</taxon>
    </lineage>
</organism>